<evidence type="ECO:0000313" key="2">
    <source>
        <dbReference type="EMBL" id="SJZ80040.1"/>
    </source>
</evidence>
<evidence type="ECO:0008006" key="4">
    <source>
        <dbReference type="Google" id="ProtNLM"/>
    </source>
</evidence>
<keyword evidence="3" id="KW-1185">Reference proteome</keyword>
<evidence type="ECO:0000256" key="1">
    <source>
        <dbReference type="SAM" id="SignalP"/>
    </source>
</evidence>
<keyword evidence="1" id="KW-0732">Signal</keyword>
<feature type="signal peptide" evidence="1">
    <location>
        <begin position="1"/>
        <end position="22"/>
    </location>
</feature>
<protein>
    <recommendedName>
        <fullName evidence="4">DUF5666 domain-containing protein</fullName>
    </recommendedName>
</protein>
<name>A0A1T4NL82_9BACT</name>
<organism evidence="2 3">
    <name type="scientific">Trichlorobacter thiogenes</name>
    <dbReference type="NCBI Taxonomy" id="115783"/>
    <lineage>
        <taxon>Bacteria</taxon>
        <taxon>Pseudomonadati</taxon>
        <taxon>Thermodesulfobacteriota</taxon>
        <taxon>Desulfuromonadia</taxon>
        <taxon>Geobacterales</taxon>
        <taxon>Geobacteraceae</taxon>
        <taxon>Trichlorobacter</taxon>
    </lineage>
</organism>
<reference evidence="3" key="1">
    <citation type="submission" date="2017-02" db="EMBL/GenBank/DDBJ databases">
        <authorList>
            <person name="Varghese N."/>
            <person name="Submissions S."/>
        </authorList>
    </citation>
    <scope>NUCLEOTIDE SEQUENCE [LARGE SCALE GENOMIC DNA]</scope>
    <source>
        <strain evidence="3">ATCC BAA-34</strain>
    </source>
</reference>
<gene>
    <name evidence="2" type="ORF">SAMN02745119_01681</name>
</gene>
<sequence length="98" mass="10864">MKRLFALVVMFALTTLATTAFAGEMKMIGTVSTIRMVGGGAEMTMKDRKTDAAVVLQVRDHSNLEKIKDRKVRVGDELRLRFDSDSKVVRTIQKTAGC</sequence>
<accession>A0A1T4NL82</accession>
<dbReference type="STRING" id="115783.SAMN02745119_01681"/>
<dbReference type="RefSeq" id="WP_078789978.1">
    <property type="nucleotide sequence ID" value="NZ_FUWR01000007.1"/>
</dbReference>
<dbReference type="EMBL" id="FUWR01000007">
    <property type="protein sequence ID" value="SJZ80040.1"/>
    <property type="molecule type" value="Genomic_DNA"/>
</dbReference>
<dbReference type="AlphaFoldDB" id="A0A1T4NL82"/>
<evidence type="ECO:0000313" key="3">
    <source>
        <dbReference type="Proteomes" id="UP000190102"/>
    </source>
</evidence>
<dbReference type="Proteomes" id="UP000190102">
    <property type="component" value="Unassembled WGS sequence"/>
</dbReference>
<feature type="chain" id="PRO_5012617205" description="DUF5666 domain-containing protein" evidence="1">
    <location>
        <begin position="23"/>
        <end position="98"/>
    </location>
</feature>
<proteinExistence type="predicted"/>
<dbReference type="OrthoDB" id="9844362at2"/>